<proteinExistence type="predicted"/>
<sequence length="307" mass="32943">MNQDAGLMQQLKANNSRLAAIIEAAAVNEAEVATRHPESAAAQAVANGDVSYGGVVVVAPAVAFVVPVAPLVLPADPEEDAEEVIAVPAVAAPLAPAPVVINMEDVGVVPPPVEEAPHTGAEIMIVQRIERIVPLEGNIEGFDDKDDFNIEEDYENDDYNIIQERTKVEVSSSTNKSESKDSEVSLANSKQEEARQEEEAKVVASIKEAAEASIAEAVRVEAAEVVEMQNAVKQDEEMIGAIYNPIHDITQMSCNIISHRMFSSAVVAAGDEDEKVLDKSLWIAGTYGTIIRKKVLLVIKVMLRVVL</sequence>
<organism evidence="2 3">
    <name type="scientific">Rickettsia conorii (strain ATCC VR-613 / Malish 7)</name>
    <dbReference type="NCBI Taxonomy" id="272944"/>
    <lineage>
        <taxon>Bacteria</taxon>
        <taxon>Pseudomonadati</taxon>
        <taxon>Pseudomonadota</taxon>
        <taxon>Alphaproteobacteria</taxon>
        <taxon>Rickettsiales</taxon>
        <taxon>Rickettsiaceae</taxon>
        <taxon>Rickettsieae</taxon>
        <taxon>Rickettsia</taxon>
        <taxon>spotted fever group</taxon>
    </lineage>
</organism>
<accession>Q92J13</accession>
<dbReference type="PIR" id="H97731">
    <property type="entry name" value="H97731"/>
</dbReference>
<keyword evidence="2" id="KW-0808">Transferase</keyword>
<evidence type="ECO:0000313" key="3">
    <source>
        <dbReference type="Proteomes" id="UP000000816"/>
    </source>
</evidence>
<keyword evidence="2" id="KW-0012">Acyltransferase</keyword>
<evidence type="ECO:0000313" key="2">
    <source>
        <dbReference type="EMBL" id="AAL02794.1"/>
    </source>
</evidence>
<gene>
    <name evidence="2" type="ordered locus">RC0256</name>
</gene>
<dbReference type="AlphaFoldDB" id="Q92J13"/>
<dbReference type="Proteomes" id="UP000000816">
    <property type="component" value="Chromosome"/>
</dbReference>
<dbReference type="GeneID" id="69247874"/>
<dbReference type="GO" id="GO:0016746">
    <property type="term" value="F:acyltransferase activity"/>
    <property type="evidence" value="ECO:0007669"/>
    <property type="project" value="UniProtKB-KW"/>
</dbReference>
<protein>
    <submittedName>
        <fullName evidence="2">Uncharacterized protein</fullName>
    </submittedName>
</protein>
<reference evidence="2 3" key="1">
    <citation type="journal article" date="2001" name="Science">
        <title>Mechanisms of evolution in Rickettsia conorii and R. prowazekii.</title>
        <authorList>
            <person name="Ogata H."/>
            <person name="Audic S."/>
            <person name="Renesto-Audiffren P."/>
            <person name="Fournier P.-E."/>
            <person name="Barbe V."/>
            <person name="Samson D."/>
            <person name="Roux V."/>
            <person name="Cossart P."/>
            <person name="Weissenbach J."/>
            <person name="Claverie J.-M."/>
            <person name="Raoult D."/>
        </authorList>
    </citation>
    <scope>NUCLEOTIDE SEQUENCE [LARGE SCALE GENOMIC DNA]</scope>
    <source>
        <strain evidence="3">ATCC VR-613 / Malish 7</strain>
    </source>
</reference>
<dbReference type="EMBL" id="AE006914">
    <property type="protein sequence ID" value="AAL02794.1"/>
    <property type="molecule type" value="Genomic_DNA"/>
</dbReference>
<dbReference type="RefSeq" id="WP_010976917.1">
    <property type="nucleotide sequence ID" value="NC_003103.1"/>
</dbReference>
<feature type="region of interest" description="Disordered" evidence="1">
    <location>
        <begin position="167"/>
        <end position="196"/>
    </location>
</feature>
<dbReference type="HOGENOM" id="CLU_061787_0_0_5"/>
<evidence type="ECO:0000256" key="1">
    <source>
        <dbReference type="SAM" id="MobiDB-lite"/>
    </source>
</evidence>
<name>Q92J13_RICCN</name>
<dbReference type="KEGG" id="rco:RC0256"/>